<dbReference type="Pfam" id="PF00528">
    <property type="entry name" value="BPD_transp_1"/>
    <property type="match status" value="1"/>
</dbReference>
<accession>A0ABV5W6V0</accession>
<dbReference type="PANTHER" id="PTHR30193:SF37">
    <property type="entry name" value="INNER MEMBRANE ABC TRANSPORTER PERMEASE PROTEIN YCJO"/>
    <property type="match status" value="1"/>
</dbReference>
<feature type="transmembrane region" description="Helical" evidence="7">
    <location>
        <begin position="228"/>
        <end position="254"/>
    </location>
</feature>
<dbReference type="RefSeq" id="WP_344917361.1">
    <property type="nucleotide sequence ID" value="NZ_BAAAYO010000021.1"/>
</dbReference>
<dbReference type="EMBL" id="JBHMAG010000022">
    <property type="protein sequence ID" value="MFB9756312.1"/>
    <property type="molecule type" value="Genomic_DNA"/>
</dbReference>
<feature type="domain" description="ABC transmembrane type-1" evidence="8">
    <location>
        <begin position="88"/>
        <end position="301"/>
    </location>
</feature>
<dbReference type="InterPro" id="IPR051393">
    <property type="entry name" value="ABC_transporter_permease"/>
</dbReference>
<dbReference type="SUPFAM" id="SSF161098">
    <property type="entry name" value="MetI-like"/>
    <property type="match status" value="1"/>
</dbReference>
<evidence type="ECO:0000256" key="2">
    <source>
        <dbReference type="ARBA" id="ARBA00022448"/>
    </source>
</evidence>
<feature type="transmembrane region" description="Helical" evidence="7">
    <location>
        <begin position="168"/>
        <end position="188"/>
    </location>
</feature>
<feature type="transmembrane region" description="Helical" evidence="7">
    <location>
        <begin position="280"/>
        <end position="302"/>
    </location>
</feature>
<evidence type="ECO:0000259" key="8">
    <source>
        <dbReference type="PROSITE" id="PS50928"/>
    </source>
</evidence>
<evidence type="ECO:0000256" key="1">
    <source>
        <dbReference type="ARBA" id="ARBA00004651"/>
    </source>
</evidence>
<evidence type="ECO:0000256" key="7">
    <source>
        <dbReference type="RuleBase" id="RU363032"/>
    </source>
</evidence>
<evidence type="ECO:0000313" key="10">
    <source>
        <dbReference type="Proteomes" id="UP001589619"/>
    </source>
</evidence>
<dbReference type="PANTHER" id="PTHR30193">
    <property type="entry name" value="ABC TRANSPORTER PERMEASE PROTEIN"/>
    <property type="match status" value="1"/>
</dbReference>
<sequence>MLRQKATVVKDSPPAAIRERSAGWKWKEVFSGYLFIFPNLAFVLIFFVYPLLDTIKLSFYKSDLAGQSFIGLQNYFTVFSDPIFWNSLKNTVYFAIIIVPVVVAVSFTLAALMRDMRNSSKAFFRVMFYLPVISTPVVLTMIWSWIYNTNFGILTYFRSLLGYAPTEILGTPTSAILAVSVVVATWSIGQPVILYLSSVDGIPQDYYEAAEIDGAGPLRKLVAITLPLVAHTTLFVTITTTIAAFQIFAVIYLLTGGGPYYGTETLVYTIYRTAFNSYDFGLASAQGVVLFVIIMAIALVQLRLLKVK</sequence>
<keyword evidence="6 7" id="KW-0472">Membrane</keyword>
<comment type="subcellular location">
    <subcellularLocation>
        <location evidence="1 7">Cell membrane</location>
        <topology evidence="1 7">Multi-pass membrane protein</topology>
    </subcellularLocation>
</comment>
<dbReference type="CDD" id="cd06261">
    <property type="entry name" value="TM_PBP2"/>
    <property type="match status" value="1"/>
</dbReference>
<dbReference type="InterPro" id="IPR035906">
    <property type="entry name" value="MetI-like_sf"/>
</dbReference>
<evidence type="ECO:0000256" key="4">
    <source>
        <dbReference type="ARBA" id="ARBA00022692"/>
    </source>
</evidence>
<gene>
    <name evidence="9" type="ORF">ACFFNY_32450</name>
</gene>
<dbReference type="Gene3D" id="1.10.3720.10">
    <property type="entry name" value="MetI-like"/>
    <property type="match status" value="1"/>
</dbReference>
<feature type="transmembrane region" description="Helical" evidence="7">
    <location>
        <begin position="126"/>
        <end position="148"/>
    </location>
</feature>
<keyword evidence="3" id="KW-1003">Cell membrane</keyword>
<dbReference type="Proteomes" id="UP001589619">
    <property type="component" value="Unassembled WGS sequence"/>
</dbReference>
<keyword evidence="2 7" id="KW-0813">Transport</keyword>
<dbReference type="PROSITE" id="PS50928">
    <property type="entry name" value="ABC_TM1"/>
    <property type="match status" value="1"/>
</dbReference>
<dbReference type="InterPro" id="IPR000515">
    <property type="entry name" value="MetI-like"/>
</dbReference>
<evidence type="ECO:0000313" key="9">
    <source>
        <dbReference type="EMBL" id="MFB9756312.1"/>
    </source>
</evidence>
<feature type="transmembrane region" description="Helical" evidence="7">
    <location>
        <begin position="91"/>
        <end position="114"/>
    </location>
</feature>
<feature type="transmembrane region" description="Helical" evidence="7">
    <location>
        <begin position="30"/>
        <end position="52"/>
    </location>
</feature>
<evidence type="ECO:0000256" key="3">
    <source>
        <dbReference type="ARBA" id="ARBA00022475"/>
    </source>
</evidence>
<name>A0ABV5W6V0_9BACL</name>
<comment type="similarity">
    <text evidence="7">Belongs to the binding-protein-dependent transport system permease family.</text>
</comment>
<evidence type="ECO:0000256" key="5">
    <source>
        <dbReference type="ARBA" id="ARBA00022989"/>
    </source>
</evidence>
<comment type="caution">
    <text evidence="9">The sequence shown here is derived from an EMBL/GenBank/DDBJ whole genome shotgun (WGS) entry which is preliminary data.</text>
</comment>
<keyword evidence="10" id="KW-1185">Reference proteome</keyword>
<proteinExistence type="inferred from homology"/>
<protein>
    <submittedName>
        <fullName evidence="9">Carbohydrate ABC transporter permease</fullName>
    </submittedName>
</protein>
<evidence type="ECO:0000256" key="6">
    <source>
        <dbReference type="ARBA" id="ARBA00023136"/>
    </source>
</evidence>
<reference evidence="9 10" key="1">
    <citation type="submission" date="2024-09" db="EMBL/GenBank/DDBJ databases">
        <authorList>
            <person name="Sun Q."/>
            <person name="Mori K."/>
        </authorList>
    </citation>
    <scope>NUCLEOTIDE SEQUENCE [LARGE SCALE GENOMIC DNA]</scope>
    <source>
        <strain evidence="9 10">JCM 12520</strain>
    </source>
</reference>
<keyword evidence="4 7" id="KW-0812">Transmembrane</keyword>
<organism evidence="9 10">
    <name type="scientific">Paenibacillus hodogayensis</name>
    <dbReference type="NCBI Taxonomy" id="279208"/>
    <lineage>
        <taxon>Bacteria</taxon>
        <taxon>Bacillati</taxon>
        <taxon>Bacillota</taxon>
        <taxon>Bacilli</taxon>
        <taxon>Bacillales</taxon>
        <taxon>Paenibacillaceae</taxon>
        <taxon>Paenibacillus</taxon>
    </lineage>
</organism>
<keyword evidence="5 7" id="KW-1133">Transmembrane helix</keyword>